<dbReference type="STRING" id="936756.ATE80_30385"/>
<comment type="caution">
    <text evidence="2">The sequence shown here is derived from an EMBL/GenBank/DDBJ whole genome shotgun (WGS) entry which is preliminary data.</text>
</comment>
<proteinExistence type="predicted"/>
<keyword evidence="3" id="KW-1185">Reference proteome</keyword>
<evidence type="ECO:0000313" key="2">
    <source>
        <dbReference type="EMBL" id="KUH35243.1"/>
    </source>
</evidence>
<feature type="compositionally biased region" description="Basic residues" evidence="1">
    <location>
        <begin position="36"/>
        <end position="45"/>
    </location>
</feature>
<dbReference type="AlphaFoldDB" id="A0A117IU03"/>
<sequence length="65" mass="7429">MTLHTASAPARQRVRRLLDDLEAGTFGQDDQAAALPRRRRDRRRAPGPMKKADHQVQPQRTKRTA</sequence>
<organism evidence="2 3">
    <name type="scientific">Streptomyces kanasensis</name>
    <dbReference type="NCBI Taxonomy" id="936756"/>
    <lineage>
        <taxon>Bacteria</taxon>
        <taxon>Bacillati</taxon>
        <taxon>Actinomycetota</taxon>
        <taxon>Actinomycetes</taxon>
        <taxon>Kitasatosporales</taxon>
        <taxon>Streptomycetaceae</taxon>
        <taxon>Streptomyces</taxon>
    </lineage>
</organism>
<dbReference type="Proteomes" id="UP000054011">
    <property type="component" value="Unassembled WGS sequence"/>
</dbReference>
<accession>A0A117IU03</accession>
<reference evidence="2 3" key="1">
    <citation type="submission" date="2015-11" db="EMBL/GenBank/DDBJ databases">
        <title>Genome-wide analysis reveals the secondary metabolome in Streptomyces kanasensis ZX01.</title>
        <authorList>
            <person name="Zhang G."/>
            <person name="Han L."/>
            <person name="Feng J."/>
            <person name="Zhang X."/>
        </authorList>
    </citation>
    <scope>NUCLEOTIDE SEQUENCE [LARGE SCALE GENOMIC DNA]</scope>
    <source>
        <strain evidence="2 3">ZX01</strain>
    </source>
</reference>
<name>A0A117IU03_9ACTN</name>
<evidence type="ECO:0000313" key="3">
    <source>
        <dbReference type="Proteomes" id="UP000054011"/>
    </source>
</evidence>
<evidence type="ECO:0000256" key="1">
    <source>
        <dbReference type="SAM" id="MobiDB-lite"/>
    </source>
</evidence>
<protein>
    <submittedName>
        <fullName evidence="2">Uncharacterized protein</fullName>
    </submittedName>
</protein>
<dbReference type="EMBL" id="LNSV01000169">
    <property type="protein sequence ID" value="KUH35243.1"/>
    <property type="molecule type" value="Genomic_DNA"/>
</dbReference>
<feature type="region of interest" description="Disordered" evidence="1">
    <location>
        <begin position="20"/>
        <end position="65"/>
    </location>
</feature>
<gene>
    <name evidence="2" type="ORF">ATE80_30385</name>
</gene>